<dbReference type="InterPro" id="IPR013094">
    <property type="entry name" value="AB_hydrolase_3"/>
</dbReference>
<dbReference type="EMBL" id="JAFBBU010000001">
    <property type="protein sequence ID" value="MBM7473701.1"/>
    <property type="molecule type" value="Genomic_DNA"/>
</dbReference>
<protein>
    <submittedName>
        <fullName evidence="3">Acetyl esterase/lipase</fullName>
    </submittedName>
</protein>
<proteinExistence type="predicted"/>
<dbReference type="InterPro" id="IPR050300">
    <property type="entry name" value="GDXG_lipolytic_enzyme"/>
</dbReference>
<dbReference type="RefSeq" id="WP_205111358.1">
    <property type="nucleotide sequence ID" value="NZ_BAAAHT010000001.1"/>
</dbReference>
<evidence type="ECO:0000256" key="1">
    <source>
        <dbReference type="ARBA" id="ARBA00022801"/>
    </source>
</evidence>
<dbReference type="Pfam" id="PF07859">
    <property type="entry name" value="Abhydrolase_3"/>
    <property type="match status" value="1"/>
</dbReference>
<organism evidence="3 4">
    <name type="scientific">Subtercola frigoramans</name>
    <dbReference type="NCBI Taxonomy" id="120298"/>
    <lineage>
        <taxon>Bacteria</taxon>
        <taxon>Bacillati</taxon>
        <taxon>Actinomycetota</taxon>
        <taxon>Actinomycetes</taxon>
        <taxon>Micrococcales</taxon>
        <taxon>Microbacteriaceae</taxon>
        <taxon>Subtercola</taxon>
    </lineage>
</organism>
<dbReference type="SUPFAM" id="SSF53474">
    <property type="entry name" value="alpha/beta-Hydrolases"/>
    <property type="match status" value="1"/>
</dbReference>
<evidence type="ECO:0000313" key="4">
    <source>
        <dbReference type="Proteomes" id="UP000776164"/>
    </source>
</evidence>
<evidence type="ECO:0000313" key="3">
    <source>
        <dbReference type="EMBL" id="MBM7473701.1"/>
    </source>
</evidence>
<feature type="domain" description="Alpha/beta hydrolase fold-3" evidence="2">
    <location>
        <begin position="76"/>
        <end position="291"/>
    </location>
</feature>
<reference evidence="3 4" key="1">
    <citation type="submission" date="2021-01" db="EMBL/GenBank/DDBJ databases">
        <title>Sequencing the genomes of 1000 actinobacteria strains.</title>
        <authorList>
            <person name="Klenk H.-P."/>
        </authorList>
    </citation>
    <scope>NUCLEOTIDE SEQUENCE [LARGE SCALE GENOMIC DNA]</scope>
    <source>
        <strain evidence="3 4">DSM 13057</strain>
    </source>
</reference>
<gene>
    <name evidence="3" type="ORF">JOE66_003335</name>
</gene>
<keyword evidence="1" id="KW-0378">Hydrolase</keyword>
<dbReference type="Gene3D" id="3.40.50.1820">
    <property type="entry name" value="alpha/beta hydrolase"/>
    <property type="match status" value="1"/>
</dbReference>
<dbReference type="PANTHER" id="PTHR48081:SF8">
    <property type="entry name" value="ALPHA_BETA HYDROLASE FOLD-3 DOMAIN-CONTAINING PROTEIN-RELATED"/>
    <property type="match status" value="1"/>
</dbReference>
<accession>A0ABS2LB35</accession>
<dbReference type="PANTHER" id="PTHR48081">
    <property type="entry name" value="AB HYDROLASE SUPERFAMILY PROTEIN C4A8.06C"/>
    <property type="match status" value="1"/>
</dbReference>
<name>A0ABS2LB35_9MICO</name>
<comment type="caution">
    <text evidence="3">The sequence shown here is derived from an EMBL/GenBank/DDBJ whole genome shotgun (WGS) entry which is preliminary data.</text>
</comment>
<evidence type="ECO:0000259" key="2">
    <source>
        <dbReference type="Pfam" id="PF07859"/>
    </source>
</evidence>
<keyword evidence="4" id="KW-1185">Reference proteome</keyword>
<dbReference type="InterPro" id="IPR029058">
    <property type="entry name" value="AB_hydrolase_fold"/>
</dbReference>
<dbReference type="Proteomes" id="UP000776164">
    <property type="component" value="Unassembled WGS sequence"/>
</dbReference>
<sequence>MSDIDPGAAIGRAMIEQLETSGPAEDPRTDIDTESLLSRYPNLAAVTVTEVQIDGPHGMPVLARRYTTGAASTVGLVWVHGGAFIAGDLDMPESNWVALELASRGIPVLALDYQKALNGVRFPVPSDEVLAGWLAGVAGDPGILGVPTEGVHLGGASAGANLVAGVALRLLETGAPQPASLILVYPLVHSELPDPGTEAAAALQTLAPSDQITPGMVDVFNLNFVGDEQALGDSIAFPANSDQLGGLPPTLIVNAEADNLRASGEAFGAQLAAEGVSVTLEFVVGTIHGFLDRPGLPAAVDTLDRLAEWMESTRL</sequence>